<sequence>MSRHLTGLFLGAGASFDVGMPLVWDLTQKIKNWLTPEKLRGFNEGWKRQGGGVSNSIIEELINVMSRDDLHYESILGYLEVQSKRHGGRSEGYHTMYSWMVEMVYMQLYLQHVSGSQLILEHLDLYRGISALYENNTPLWVFSLNHDSIVEMIAKKLSIPLYSGFTDELVELPRRDAAGEVIGTLLAESISKAELDNGCMRFPNPPKPGVYLLKIHGSLDIFVNNDNFDLVKILPQGDKPEAVIDSLRAANEELVYVEPRAPGGKAKALNEIAYADFDGEMQFLRRTLLSGAQKFNEQSSQVLPKSMLKHFKSNINFVRELICVGYGFGDLHINEIMKSWLEFSADRSIKIVSPGARSIPSFLLHLAPQVELVPSGATEFFDQIAGIKRPEKELLAKSIFLASRRLGPVKSAEALKSFEASEHDRHLAAVAEMVLSVKDGEDLESILKRTEGVVASEIETSRRLLQHLESMS</sequence>
<evidence type="ECO:0008006" key="3">
    <source>
        <dbReference type="Google" id="ProtNLM"/>
    </source>
</evidence>
<protein>
    <recommendedName>
        <fullName evidence="3">SIR2-like domain-containing protein</fullName>
    </recommendedName>
</protein>
<dbReference type="EMBL" id="RBRY01000063">
    <property type="protein sequence ID" value="RMR58987.1"/>
    <property type="molecule type" value="Genomic_DNA"/>
</dbReference>
<dbReference type="Proteomes" id="UP000278332">
    <property type="component" value="Unassembled WGS sequence"/>
</dbReference>
<accession>A0A3M4W503</accession>
<comment type="caution">
    <text evidence="1">The sequence shown here is derived from an EMBL/GenBank/DDBJ whole genome shotgun (WGS) entry which is preliminary data.</text>
</comment>
<dbReference type="AlphaFoldDB" id="A0A3M4W503"/>
<evidence type="ECO:0000313" key="2">
    <source>
        <dbReference type="Proteomes" id="UP000278332"/>
    </source>
</evidence>
<reference evidence="1 2" key="1">
    <citation type="submission" date="2018-08" db="EMBL/GenBank/DDBJ databases">
        <title>Recombination of ecologically and evolutionarily significant loci maintains genetic cohesion in the Pseudomonas syringae species complex.</title>
        <authorList>
            <person name="Dillon M."/>
            <person name="Thakur S."/>
            <person name="Almeida R.N.D."/>
            <person name="Weir B.S."/>
            <person name="Guttman D.S."/>
        </authorList>
    </citation>
    <scope>NUCLEOTIDE SEQUENCE [LARGE SCALE GENOMIC DNA]</scope>
    <source>
        <strain evidence="1 2">ICMP 6917</strain>
    </source>
</reference>
<proteinExistence type="predicted"/>
<name>A0A3M4W503_PSECI</name>
<gene>
    <name evidence="1" type="ORF">ALP84_00829</name>
</gene>
<dbReference type="RefSeq" id="WP_095067091.1">
    <property type="nucleotide sequence ID" value="NZ_RBRY01000063.1"/>
</dbReference>
<organism evidence="1 2">
    <name type="scientific">Pseudomonas cichorii</name>
    <dbReference type="NCBI Taxonomy" id="36746"/>
    <lineage>
        <taxon>Bacteria</taxon>
        <taxon>Pseudomonadati</taxon>
        <taxon>Pseudomonadota</taxon>
        <taxon>Gammaproteobacteria</taxon>
        <taxon>Pseudomonadales</taxon>
        <taxon>Pseudomonadaceae</taxon>
        <taxon>Pseudomonas</taxon>
    </lineage>
</organism>
<evidence type="ECO:0000313" key="1">
    <source>
        <dbReference type="EMBL" id="RMR58987.1"/>
    </source>
</evidence>